<feature type="non-terminal residue" evidence="2">
    <location>
        <position position="122"/>
    </location>
</feature>
<evidence type="ECO:0000313" key="2">
    <source>
        <dbReference type="EMBL" id="MBL4954275.1"/>
    </source>
</evidence>
<dbReference type="InterPro" id="IPR000014">
    <property type="entry name" value="PAS"/>
</dbReference>
<evidence type="ECO:0000259" key="1">
    <source>
        <dbReference type="PROSITE" id="PS50112"/>
    </source>
</evidence>
<dbReference type="EMBL" id="JAESWB010000309">
    <property type="protein sequence ID" value="MBL4954275.1"/>
    <property type="molecule type" value="Genomic_DNA"/>
</dbReference>
<keyword evidence="3" id="KW-1185">Reference proteome</keyword>
<dbReference type="InterPro" id="IPR035965">
    <property type="entry name" value="PAS-like_dom_sf"/>
</dbReference>
<sequence length="122" mass="13762">MSIALPTNDKNPPTTLLDSDIIDSIVDFAIVATNQVGLITRWNDGAVRIFGWTTQEMLGQPAAQFFTPEDNAIDRPATEMEQALLYGRSIDERWHIRKNGERFWASGELMPLKDRSGQHIGY</sequence>
<reference evidence="2 3" key="1">
    <citation type="submission" date="2021-01" db="EMBL/GenBank/DDBJ databases">
        <title>Genome public.</title>
        <authorList>
            <person name="Liu C."/>
            <person name="Sun Q."/>
        </authorList>
    </citation>
    <scope>NUCLEOTIDE SEQUENCE [LARGE SCALE GENOMIC DNA]</scope>
    <source>
        <strain evidence="2 3">YIM B02564</strain>
    </source>
</reference>
<comment type="caution">
    <text evidence="2">The sequence shown here is derived from an EMBL/GenBank/DDBJ whole genome shotgun (WGS) entry which is preliminary data.</text>
</comment>
<name>A0ABS1TSI3_9BACI</name>
<dbReference type="Gene3D" id="3.30.450.20">
    <property type="entry name" value="PAS domain"/>
    <property type="match status" value="1"/>
</dbReference>
<dbReference type="CDD" id="cd00130">
    <property type="entry name" value="PAS"/>
    <property type="match status" value="1"/>
</dbReference>
<accession>A0ABS1TSI3</accession>
<evidence type="ECO:0000313" key="3">
    <source>
        <dbReference type="Proteomes" id="UP000623967"/>
    </source>
</evidence>
<feature type="domain" description="PAS" evidence="1">
    <location>
        <begin position="30"/>
        <end position="87"/>
    </location>
</feature>
<dbReference type="SMART" id="SM00091">
    <property type="entry name" value="PAS"/>
    <property type="match status" value="1"/>
</dbReference>
<dbReference type="NCBIfam" id="TIGR00229">
    <property type="entry name" value="sensory_box"/>
    <property type="match status" value="1"/>
</dbReference>
<dbReference type="SUPFAM" id="SSF55785">
    <property type="entry name" value="PYP-like sensor domain (PAS domain)"/>
    <property type="match status" value="1"/>
</dbReference>
<gene>
    <name evidence="2" type="ORF">JK635_19100</name>
</gene>
<proteinExistence type="predicted"/>
<dbReference type="PROSITE" id="PS50112">
    <property type="entry name" value="PAS"/>
    <property type="match status" value="1"/>
</dbReference>
<dbReference type="RefSeq" id="WP_202655536.1">
    <property type="nucleotide sequence ID" value="NZ_JAESWB010000309.1"/>
</dbReference>
<protein>
    <submittedName>
        <fullName evidence="2">PAS domain-containing protein</fullName>
    </submittedName>
</protein>
<organism evidence="2 3">
    <name type="scientific">Neobacillus paridis</name>
    <dbReference type="NCBI Taxonomy" id="2803862"/>
    <lineage>
        <taxon>Bacteria</taxon>
        <taxon>Bacillati</taxon>
        <taxon>Bacillota</taxon>
        <taxon>Bacilli</taxon>
        <taxon>Bacillales</taxon>
        <taxon>Bacillaceae</taxon>
        <taxon>Neobacillus</taxon>
    </lineage>
</organism>
<dbReference type="Proteomes" id="UP000623967">
    <property type="component" value="Unassembled WGS sequence"/>
</dbReference>
<dbReference type="Pfam" id="PF13426">
    <property type="entry name" value="PAS_9"/>
    <property type="match status" value="1"/>
</dbReference>